<dbReference type="PROSITE" id="PS50106">
    <property type="entry name" value="PDZ"/>
    <property type="match status" value="1"/>
</dbReference>
<keyword evidence="5" id="KW-1185">Reference proteome</keyword>
<sequence length="435" mass="46221">MPSSIRGLVTLSGNHSSVTSGGSMKLHHQKCRQRGCLVALLACAFLRLRGSAFVGPGRDWSGRRLEHPLRRQLLVPVLELCSALQVAPALALSGDEQLVTSLFERVTPGVVSIAREAPPKESMGEKPSPGIAGSGFVWDKKHVVTNYHVINELQTPYVTFLLKDGEGSKRLSYQAQVVGYDATSDVAVLEVGSQDSKDKQKEKEMDIPRGLMQPLARGRSDRLLVGQNVFAFGNPFGLEHSLSRGIISGVSRRLEGAGGRPISGVIQTDASINPGNSGGPLLNSDGEVIGVNTAILSGSGMFAGVGLAIPIDTVYKNVESIISKGFVKRPLLGLVFAPDVMDQELQLNGIMVMKVIPDGPAASAGVRAMRGGRLGDVVVAMDGKRISSTDDLFGMLEQRAPGDTVKLTVQRPSADVDSEKLEELDLSIKLGQAAE</sequence>
<evidence type="ECO:0000256" key="1">
    <source>
        <dbReference type="ARBA" id="ARBA00010541"/>
    </source>
</evidence>
<dbReference type="Pfam" id="PF13365">
    <property type="entry name" value="Trypsin_2"/>
    <property type="match status" value="1"/>
</dbReference>
<dbReference type="SUPFAM" id="SSF50156">
    <property type="entry name" value="PDZ domain-like"/>
    <property type="match status" value="1"/>
</dbReference>
<evidence type="ECO:0000256" key="2">
    <source>
        <dbReference type="ARBA" id="ARBA00022670"/>
    </source>
</evidence>
<dbReference type="Gene3D" id="2.40.10.10">
    <property type="entry name" value="Trypsin-like serine proteases"/>
    <property type="match status" value="2"/>
</dbReference>
<keyword evidence="2 4" id="KW-0645">Protease</keyword>
<protein>
    <submittedName>
        <fullName evidence="4">Protease Do-like 1, chloroplastic</fullName>
    </submittedName>
</protein>
<name>A0A1Q9CPB6_SYMMI</name>
<dbReference type="EMBL" id="LSRX01001020">
    <property type="protein sequence ID" value="OLP84756.1"/>
    <property type="molecule type" value="Genomic_DNA"/>
</dbReference>
<dbReference type="PANTHER" id="PTHR43343:SF3">
    <property type="entry name" value="PROTEASE DO-LIKE 8, CHLOROPLASTIC"/>
    <property type="match status" value="1"/>
</dbReference>
<dbReference type="GO" id="GO:0006508">
    <property type="term" value="P:proteolysis"/>
    <property type="evidence" value="ECO:0007669"/>
    <property type="project" value="UniProtKB-KW"/>
</dbReference>
<dbReference type="PRINTS" id="PR00834">
    <property type="entry name" value="PROTEASES2C"/>
</dbReference>
<evidence type="ECO:0000313" key="4">
    <source>
        <dbReference type="EMBL" id="OLP84756.1"/>
    </source>
</evidence>
<dbReference type="InterPro" id="IPR043504">
    <property type="entry name" value="Peptidase_S1_PA_chymotrypsin"/>
</dbReference>
<accession>A0A1Q9CPB6</accession>
<dbReference type="Proteomes" id="UP000186817">
    <property type="component" value="Unassembled WGS sequence"/>
</dbReference>
<organism evidence="4 5">
    <name type="scientific">Symbiodinium microadriaticum</name>
    <name type="common">Dinoflagellate</name>
    <name type="synonym">Zooxanthella microadriatica</name>
    <dbReference type="NCBI Taxonomy" id="2951"/>
    <lineage>
        <taxon>Eukaryota</taxon>
        <taxon>Sar</taxon>
        <taxon>Alveolata</taxon>
        <taxon>Dinophyceae</taxon>
        <taxon>Suessiales</taxon>
        <taxon>Symbiodiniaceae</taxon>
        <taxon>Symbiodinium</taxon>
    </lineage>
</organism>
<dbReference type="OMA" id="KVSEGVM"/>
<dbReference type="Pfam" id="PF13180">
    <property type="entry name" value="PDZ_2"/>
    <property type="match status" value="1"/>
</dbReference>
<dbReference type="Gene3D" id="2.30.42.10">
    <property type="match status" value="1"/>
</dbReference>
<comment type="caution">
    <text evidence="4">The sequence shown here is derived from an EMBL/GenBank/DDBJ whole genome shotgun (WGS) entry which is preliminary data.</text>
</comment>
<dbReference type="AlphaFoldDB" id="A0A1Q9CPB6"/>
<dbReference type="SUPFAM" id="SSF50494">
    <property type="entry name" value="Trypsin-like serine proteases"/>
    <property type="match status" value="1"/>
</dbReference>
<proteinExistence type="inferred from homology"/>
<dbReference type="GO" id="GO:0004252">
    <property type="term" value="F:serine-type endopeptidase activity"/>
    <property type="evidence" value="ECO:0007669"/>
    <property type="project" value="InterPro"/>
</dbReference>
<dbReference type="PANTHER" id="PTHR43343">
    <property type="entry name" value="PEPTIDASE S12"/>
    <property type="match status" value="1"/>
</dbReference>
<keyword evidence="3" id="KW-0378">Hydrolase</keyword>
<dbReference type="InterPro" id="IPR001478">
    <property type="entry name" value="PDZ"/>
</dbReference>
<dbReference type="InterPro" id="IPR036034">
    <property type="entry name" value="PDZ_sf"/>
</dbReference>
<dbReference type="InterPro" id="IPR009003">
    <property type="entry name" value="Peptidase_S1_PA"/>
</dbReference>
<reference evidence="4 5" key="1">
    <citation type="submission" date="2016-02" db="EMBL/GenBank/DDBJ databases">
        <title>Genome analysis of coral dinoflagellate symbionts highlights evolutionary adaptations to a symbiotic lifestyle.</title>
        <authorList>
            <person name="Aranda M."/>
            <person name="Li Y."/>
            <person name="Liew Y.J."/>
            <person name="Baumgarten S."/>
            <person name="Simakov O."/>
            <person name="Wilson M."/>
            <person name="Piel J."/>
            <person name="Ashoor H."/>
            <person name="Bougouffa S."/>
            <person name="Bajic V.B."/>
            <person name="Ryu T."/>
            <person name="Ravasi T."/>
            <person name="Bayer T."/>
            <person name="Micklem G."/>
            <person name="Kim H."/>
            <person name="Bhak J."/>
            <person name="Lajeunesse T.C."/>
            <person name="Voolstra C.R."/>
        </authorList>
    </citation>
    <scope>NUCLEOTIDE SEQUENCE [LARGE SCALE GENOMIC DNA]</scope>
    <source>
        <strain evidence="4 5">CCMP2467</strain>
    </source>
</reference>
<dbReference type="SMART" id="SM00228">
    <property type="entry name" value="PDZ"/>
    <property type="match status" value="1"/>
</dbReference>
<evidence type="ECO:0000313" key="5">
    <source>
        <dbReference type="Proteomes" id="UP000186817"/>
    </source>
</evidence>
<evidence type="ECO:0000256" key="3">
    <source>
        <dbReference type="ARBA" id="ARBA00022801"/>
    </source>
</evidence>
<dbReference type="InterPro" id="IPR001940">
    <property type="entry name" value="Peptidase_S1C"/>
</dbReference>
<comment type="similarity">
    <text evidence="1">Belongs to the peptidase S1C family.</text>
</comment>
<gene>
    <name evidence="4" type="primary">DEGP1</name>
    <name evidence="4" type="ORF">AK812_SmicGene34338</name>
</gene>
<dbReference type="InterPro" id="IPR051201">
    <property type="entry name" value="Chloro_Bact_Ser_Proteases"/>
</dbReference>
<dbReference type="OrthoDB" id="4217619at2759"/>